<dbReference type="Proteomes" id="UP001595872">
    <property type="component" value="Unassembled WGS sequence"/>
</dbReference>
<evidence type="ECO:0000256" key="6">
    <source>
        <dbReference type="ARBA" id="ARBA00022803"/>
    </source>
</evidence>
<evidence type="ECO:0000256" key="8">
    <source>
        <dbReference type="ARBA" id="ARBA00023175"/>
    </source>
</evidence>
<dbReference type="PANTHER" id="PTHR45783">
    <property type="entry name" value="KINESIN LIGHT CHAIN"/>
    <property type="match status" value="1"/>
</dbReference>
<comment type="caution">
    <text evidence="10">The sequence shown here is derived from an EMBL/GenBank/DDBJ whole genome shotgun (WGS) entry which is preliminary data.</text>
</comment>
<reference evidence="11" key="1">
    <citation type="journal article" date="2019" name="Int. J. Syst. Evol. Microbiol.">
        <title>The Global Catalogue of Microorganisms (GCM) 10K type strain sequencing project: providing services to taxonomists for standard genome sequencing and annotation.</title>
        <authorList>
            <consortium name="The Broad Institute Genomics Platform"/>
            <consortium name="The Broad Institute Genome Sequencing Center for Infectious Disease"/>
            <person name="Wu L."/>
            <person name="Ma J."/>
        </authorList>
    </citation>
    <scope>NUCLEOTIDE SEQUENCE [LARGE SCALE GENOMIC DNA]</scope>
    <source>
        <strain evidence="11">KLKA75</strain>
    </source>
</reference>
<dbReference type="SUPFAM" id="SSF48452">
    <property type="entry name" value="TPR-like"/>
    <property type="match status" value="2"/>
</dbReference>
<evidence type="ECO:0000256" key="9">
    <source>
        <dbReference type="ARBA" id="ARBA00023212"/>
    </source>
</evidence>
<comment type="similarity">
    <text evidence="2">Belongs to the kinesin light chain family.</text>
</comment>
<evidence type="ECO:0000256" key="1">
    <source>
        <dbReference type="ARBA" id="ARBA00004245"/>
    </source>
</evidence>
<keyword evidence="7" id="KW-0175">Coiled coil</keyword>
<dbReference type="Pfam" id="PF13424">
    <property type="entry name" value="TPR_12"/>
    <property type="match status" value="3"/>
</dbReference>
<evidence type="ECO:0000256" key="2">
    <source>
        <dbReference type="ARBA" id="ARBA00009622"/>
    </source>
</evidence>
<dbReference type="Gene3D" id="1.25.40.10">
    <property type="entry name" value="Tetratricopeptide repeat domain"/>
    <property type="match status" value="2"/>
</dbReference>
<name>A0ABV9TVM5_9ACTN</name>
<keyword evidence="11" id="KW-1185">Reference proteome</keyword>
<keyword evidence="8" id="KW-0505">Motor protein</keyword>
<dbReference type="RefSeq" id="WP_378254278.1">
    <property type="nucleotide sequence ID" value="NZ_JBHSIT010000003.1"/>
</dbReference>
<keyword evidence="4" id="KW-0493">Microtubule</keyword>
<evidence type="ECO:0000256" key="4">
    <source>
        <dbReference type="ARBA" id="ARBA00022701"/>
    </source>
</evidence>
<dbReference type="InterPro" id="IPR002151">
    <property type="entry name" value="Kinesin_light"/>
</dbReference>
<keyword evidence="3" id="KW-0963">Cytoplasm</keyword>
<organism evidence="10 11">
    <name type="scientific">Actinomadura gamaensis</name>
    <dbReference type="NCBI Taxonomy" id="1763541"/>
    <lineage>
        <taxon>Bacteria</taxon>
        <taxon>Bacillati</taxon>
        <taxon>Actinomycetota</taxon>
        <taxon>Actinomycetes</taxon>
        <taxon>Streptosporangiales</taxon>
        <taxon>Thermomonosporaceae</taxon>
        <taxon>Actinomadura</taxon>
    </lineage>
</organism>
<dbReference type="SMART" id="SM00028">
    <property type="entry name" value="TPR"/>
    <property type="match status" value="5"/>
</dbReference>
<comment type="subcellular location">
    <subcellularLocation>
        <location evidence="1">Cytoplasm</location>
        <location evidence="1">Cytoskeleton</location>
    </subcellularLocation>
</comment>
<proteinExistence type="inferred from homology"/>
<dbReference type="InterPro" id="IPR019734">
    <property type="entry name" value="TPR_rpt"/>
</dbReference>
<sequence length="308" mass="32180">MSGRVEELLDHGRALEAEGELDAAGAVYRDVLDMAGLSDTQRADALHGLGLVARLQGRYAEAEGLLRRGIAVAEDGLGRDAPETAYLLNELAVLFKYAGRFDEAEALYRRALAALERADDPDPADLAGLCHNLGGLEHARGDYARAAGYARRSVELRVRARGEDHPDVAADRAALAAILDALGEDAEAEALFRAALGAFDRAGNEPEAAVTRCGLAALLHSRGDLDGAEALYREALAVRVRVCGADHPDLGVVLHNLALLCEEGGRAAEAARLYGWGVRVLEPAVEAGHPALAACRGGLAATGGASPG</sequence>
<evidence type="ECO:0000313" key="11">
    <source>
        <dbReference type="Proteomes" id="UP001595872"/>
    </source>
</evidence>
<gene>
    <name evidence="10" type="ORF">ACFPCY_11860</name>
</gene>
<keyword evidence="9" id="KW-0206">Cytoskeleton</keyword>
<keyword evidence="5" id="KW-0677">Repeat</keyword>
<evidence type="ECO:0000256" key="5">
    <source>
        <dbReference type="ARBA" id="ARBA00022737"/>
    </source>
</evidence>
<protein>
    <submittedName>
        <fullName evidence="10">Tetratricopeptide repeat protein</fullName>
    </submittedName>
</protein>
<dbReference type="PANTHER" id="PTHR45783:SF3">
    <property type="entry name" value="KINESIN LIGHT CHAIN"/>
    <property type="match status" value="1"/>
</dbReference>
<evidence type="ECO:0000256" key="7">
    <source>
        <dbReference type="ARBA" id="ARBA00023054"/>
    </source>
</evidence>
<dbReference type="InterPro" id="IPR011990">
    <property type="entry name" value="TPR-like_helical_dom_sf"/>
</dbReference>
<dbReference type="EMBL" id="JBHSIT010000003">
    <property type="protein sequence ID" value="MFC4908019.1"/>
    <property type="molecule type" value="Genomic_DNA"/>
</dbReference>
<keyword evidence="6" id="KW-0802">TPR repeat</keyword>
<evidence type="ECO:0000256" key="3">
    <source>
        <dbReference type="ARBA" id="ARBA00022490"/>
    </source>
</evidence>
<evidence type="ECO:0000313" key="10">
    <source>
        <dbReference type="EMBL" id="MFC4908019.1"/>
    </source>
</evidence>
<accession>A0ABV9TVM5</accession>